<keyword evidence="2" id="KW-1003">Cell membrane</keyword>
<feature type="transmembrane region" description="Helical" evidence="6">
    <location>
        <begin position="165"/>
        <end position="188"/>
    </location>
</feature>
<feature type="transmembrane region" description="Helical" evidence="6">
    <location>
        <begin position="137"/>
        <end position="158"/>
    </location>
</feature>
<dbReference type="PANTHER" id="PTHR30294:SF29">
    <property type="entry name" value="MULTIDRUG ABC TRANSPORTER PERMEASE YBHS-RELATED"/>
    <property type="match status" value="1"/>
</dbReference>
<feature type="transmembrane region" description="Helical" evidence="6">
    <location>
        <begin position="99"/>
        <end position="125"/>
    </location>
</feature>
<dbReference type="Pfam" id="PF12679">
    <property type="entry name" value="ABC2_membrane_2"/>
    <property type="match status" value="1"/>
</dbReference>
<feature type="transmembrane region" description="Helical" evidence="6">
    <location>
        <begin position="57"/>
        <end position="78"/>
    </location>
</feature>
<evidence type="ECO:0000256" key="6">
    <source>
        <dbReference type="SAM" id="Phobius"/>
    </source>
</evidence>
<evidence type="ECO:0000256" key="1">
    <source>
        <dbReference type="ARBA" id="ARBA00004651"/>
    </source>
</evidence>
<protein>
    <recommendedName>
        <fullName evidence="9">ABC transporter</fullName>
    </recommendedName>
</protein>
<gene>
    <name evidence="7" type="ORF">UU43_C0002G0009</name>
</gene>
<dbReference type="EMBL" id="LCAP01000002">
    <property type="protein sequence ID" value="KKR91700.1"/>
    <property type="molecule type" value="Genomic_DNA"/>
</dbReference>
<reference evidence="7 8" key="1">
    <citation type="journal article" date="2015" name="Nature">
        <title>rRNA introns, odd ribosomes, and small enigmatic genomes across a large radiation of phyla.</title>
        <authorList>
            <person name="Brown C.T."/>
            <person name="Hug L.A."/>
            <person name="Thomas B.C."/>
            <person name="Sharon I."/>
            <person name="Castelle C.J."/>
            <person name="Singh A."/>
            <person name="Wilkins M.J."/>
            <person name="Williams K.H."/>
            <person name="Banfield J.F."/>
        </authorList>
    </citation>
    <scope>NUCLEOTIDE SEQUENCE [LARGE SCALE GENOMIC DNA]</scope>
</reference>
<dbReference type="PATRIC" id="fig|1618635.3.peg.164"/>
<comment type="subcellular location">
    <subcellularLocation>
        <location evidence="1">Cell membrane</location>
        <topology evidence="1">Multi-pass membrane protein</topology>
    </subcellularLocation>
</comment>
<keyword evidence="5 6" id="KW-0472">Membrane</keyword>
<evidence type="ECO:0008006" key="9">
    <source>
        <dbReference type="Google" id="ProtNLM"/>
    </source>
</evidence>
<dbReference type="PANTHER" id="PTHR30294">
    <property type="entry name" value="MEMBRANE COMPONENT OF ABC TRANSPORTER YHHJ-RELATED"/>
    <property type="match status" value="1"/>
</dbReference>
<proteinExistence type="predicted"/>
<feature type="transmembrane region" description="Helical" evidence="6">
    <location>
        <begin position="220"/>
        <end position="238"/>
    </location>
</feature>
<dbReference type="GO" id="GO:0140359">
    <property type="term" value="F:ABC-type transporter activity"/>
    <property type="evidence" value="ECO:0007669"/>
    <property type="project" value="InterPro"/>
</dbReference>
<dbReference type="Proteomes" id="UP000034190">
    <property type="component" value="Unassembled WGS sequence"/>
</dbReference>
<accession>A0A0G0X4W8</accession>
<keyword evidence="4 6" id="KW-1133">Transmembrane helix</keyword>
<evidence type="ECO:0000256" key="2">
    <source>
        <dbReference type="ARBA" id="ARBA00022475"/>
    </source>
</evidence>
<evidence type="ECO:0000256" key="5">
    <source>
        <dbReference type="ARBA" id="ARBA00023136"/>
    </source>
</evidence>
<dbReference type="GO" id="GO:0005886">
    <property type="term" value="C:plasma membrane"/>
    <property type="evidence" value="ECO:0007669"/>
    <property type="project" value="UniProtKB-SubCell"/>
</dbReference>
<feature type="transmembrane region" description="Helical" evidence="6">
    <location>
        <begin position="21"/>
        <end position="42"/>
    </location>
</feature>
<organism evidence="7 8">
    <name type="scientific">Candidatus Falkowbacteria bacterium GW2011_GWA2_41_14</name>
    <dbReference type="NCBI Taxonomy" id="1618635"/>
    <lineage>
        <taxon>Bacteria</taxon>
        <taxon>Candidatus Falkowiibacteriota</taxon>
    </lineage>
</organism>
<dbReference type="AlphaFoldDB" id="A0A0G0X4W8"/>
<comment type="caution">
    <text evidence="7">The sequence shown here is derived from an EMBL/GenBank/DDBJ whole genome shotgun (WGS) entry which is preliminary data.</text>
</comment>
<dbReference type="InterPro" id="IPR051449">
    <property type="entry name" value="ABC-2_transporter_component"/>
</dbReference>
<evidence type="ECO:0000313" key="7">
    <source>
        <dbReference type="EMBL" id="KKR91700.1"/>
    </source>
</evidence>
<sequence>MNKLQYLKIIYILFKKELMSYFNSPIAYVFIGVFLIVGNWLFFNTFFLVGQASVRNYFSFLPWIFLFLAPALTMRLWAEEKKSGTIEFLLTLPITDWQAVLAKFLSALAFLTFSLLLSLSIPFSAAWLGNLDLGPVVGGYLGALFLGGSYLALGLFISSLTKNQIIAFILGLVACFSAFIIGADFVLANSPAIFVPIMKFLGLGSHFNNIAKGVLDSKDIIYYLSFIFLFLWLNVRVIERRAWK</sequence>
<keyword evidence="3 6" id="KW-0812">Transmembrane</keyword>
<evidence type="ECO:0000256" key="4">
    <source>
        <dbReference type="ARBA" id="ARBA00022989"/>
    </source>
</evidence>
<evidence type="ECO:0000256" key="3">
    <source>
        <dbReference type="ARBA" id="ARBA00022692"/>
    </source>
</evidence>
<name>A0A0G0X4W8_9BACT</name>
<evidence type="ECO:0000313" key="8">
    <source>
        <dbReference type="Proteomes" id="UP000034190"/>
    </source>
</evidence>